<evidence type="ECO:0000256" key="4">
    <source>
        <dbReference type="ARBA" id="ARBA00023136"/>
    </source>
</evidence>
<evidence type="ECO:0000256" key="5">
    <source>
        <dbReference type="SAM" id="Phobius"/>
    </source>
</evidence>
<dbReference type="GO" id="GO:0016020">
    <property type="term" value="C:membrane"/>
    <property type="evidence" value="ECO:0000318"/>
    <property type="project" value="GO_Central"/>
</dbReference>
<evidence type="ECO:0000256" key="1">
    <source>
        <dbReference type="ARBA" id="ARBA00004141"/>
    </source>
</evidence>
<comment type="subcellular location">
    <subcellularLocation>
        <location evidence="1">Membrane</location>
        <topology evidence="1">Multi-pass membrane protein</topology>
    </subcellularLocation>
</comment>
<dbReference type="GeneID" id="10502435"/>
<evidence type="ECO:0008006" key="8">
    <source>
        <dbReference type="Google" id="ProtNLM"/>
    </source>
</evidence>
<dbReference type="InParanoid" id="F0ZCQ7"/>
<keyword evidence="2 5" id="KW-0812">Transmembrane</keyword>
<accession>F0ZCQ7</accession>
<name>F0ZCQ7_DICPU</name>
<evidence type="ECO:0000256" key="2">
    <source>
        <dbReference type="ARBA" id="ARBA00022692"/>
    </source>
</evidence>
<feature type="transmembrane region" description="Helical" evidence="5">
    <location>
        <begin position="33"/>
        <end position="53"/>
    </location>
</feature>
<feature type="transmembrane region" description="Helical" evidence="5">
    <location>
        <begin position="120"/>
        <end position="142"/>
    </location>
</feature>
<dbReference type="eggNOG" id="KOG2641">
    <property type="taxonomic scope" value="Eukaryota"/>
</dbReference>
<dbReference type="GO" id="GO:0022857">
    <property type="term" value="F:transmembrane transporter activity"/>
    <property type="evidence" value="ECO:0000318"/>
    <property type="project" value="GO_Central"/>
</dbReference>
<dbReference type="PANTHER" id="PTHR23423">
    <property type="entry name" value="ORGANIC SOLUTE TRANSPORTER-RELATED"/>
    <property type="match status" value="1"/>
</dbReference>
<feature type="non-terminal residue" evidence="6">
    <location>
        <position position="1"/>
    </location>
</feature>
<keyword evidence="3 5" id="KW-1133">Transmembrane helix</keyword>
<dbReference type="VEuPathDB" id="AmoebaDB:DICPUDRAFT_17550"/>
<sequence>LIGSILCMLTFYITIHLIYKHLKYYVSPNHQRYIIRILLMIPLYSILTLLSIYKVELEIYLAFIRDCYESYVIYCFFALLINYVGDKNIVIHLETHEPIYLLPKKIFRNIFEYKPNEIGILQYVIVKPLLTVINIFLTIYNYEGDGFLQFKRFYPYQAALGTLSVSLSLYFLSMFLKIMHDEIKPYHPVLKFLSVKVVVALCFWQIYGIKIFNYFFPIALIGNIEHHKDNIIFINNCFILVEMFLCSILHNYAYPYELYRVEDFFLIRNMNSDNKNLKNTNKNILKASIFKNFIDSLNQKDMIAETIKSIKGTEIYNKE</sequence>
<evidence type="ECO:0000256" key="3">
    <source>
        <dbReference type="ARBA" id="ARBA00022989"/>
    </source>
</evidence>
<feature type="transmembrane region" description="Helical" evidence="5">
    <location>
        <begin position="232"/>
        <end position="254"/>
    </location>
</feature>
<organism evidence="6 7">
    <name type="scientific">Dictyostelium purpureum</name>
    <name type="common">Slime mold</name>
    <dbReference type="NCBI Taxonomy" id="5786"/>
    <lineage>
        <taxon>Eukaryota</taxon>
        <taxon>Amoebozoa</taxon>
        <taxon>Evosea</taxon>
        <taxon>Eumycetozoa</taxon>
        <taxon>Dictyostelia</taxon>
        <taxon>Dictyosteliales</taxon>
        <taxon>Dictyosteliaceae</taxon>
        <taxon>Dictyostelium</taxon>
    </lineage>
</organism>
<dbReference type="KEGG" id="dpp:DICPUDRAFT_17550"/>
<evidence type="ECO:0000313" key="6">
    <source>
        <dbReference type="EMBL" id="EGC38262.1"/>
    </source>
</evidence>
<dbReference type="InterPro" id="IPR005178">
    <property type="entry name" value="Ostalpha/TMEM184C"/>
</dbReference>
<keyword evidence="4 5" id="KW-0472">Membrane</keyword>
<evidence type="ECO:0000313" key="7">
    <source>
        <dbReference type="Proteomes" id="UP000001064"/>
    </source>
</evidence>
<protein>
    <recommendedName>
        <fullName evidence="8">DUF300-domain-containing protein</fullName>
    </recommendedName>
</protein>
<dbReference type="FunCoup" id="F0ZCQ7">
    <property type="interactions" value="14"/>
</dbReference>
<dbReference type="Proteomes" id="UP000001064">
    <property type="component" value="Unassembled WGS sequence"/>
</dbReference>
<keyword evidence="7" id="KW-1185">Reference proteome</keyword>
<dbReference type="SMART" id="SM01417">
    <property type="entry name" value="Solute_trans_a"/>
    <property type="match status" value="1"/>
</dbReference>
<dbReference type="AlphaFoldDB" id="F0ZCQ7"/>
<gene>
    <name evidence="6" type="ORF">DICPUDRAFT_17550</name>
</gene>
<dbReference type="OMA" id="MITLQYF"/>
<proteinExistence type="predicted"/>
<dbReference type="STRING" id="5786.F0ZCQ7"/>
<reference evidence="7" key="1">
    <citation type="journal article" date="2011" name="Genome Biol.">
        <title>Comparative genomics of the social amoebae Dictyostelium discoideum and Dictyostelium purpureum.</title>
        <authorList>
            <consortium name="US DOE Joint Genome Institute (JGI-PGF)"/>
            <person name="Sucgang R."/>
            <person name="Kuo A."/>
            <person name="Tian X."/>
            <person name="Salerno W."/>
            <person name="Parikh A."/>
            <person name="Feasley C.L."/>
            <person name="Dalin E."/>
            <person name="Tu H."/>
            <person name="Huang E."/>
            <person name="Barry K."/>
            <person name="Lindquist E."/>
            <person name="Shapiro H."/>
            <person name="Bruce D."/>
            <person name="Schmutz J."/>
            <person name="Salamov A."/>
            <person name="Fey P."/>
            <person name="Gaudet P."/>
            <person name="Anjard C."/>
            <person name="Babu M.M."/>
            <person name="Basu S."/>
            <person name="Bushmanova Y."/>
            <person name="van der Wel H."/>
            <person name="Katoh-Kurasawa M."/>
            <person name="Dinh C."/>
            <person name="Coutinho P.M."/>
            <person name="Saito T."/>
            <person name="Elias M."/>
            <person name="Schaap P."/>
            <person name="Kay R.R."/>
            <person name="Henrissat B."/>
            <person name="Eichinger L."/>
            <person name="Rivero F."/>
            <person name="Putnam N.H."/>
            <person name="West C.M."/>
            <person name="Loomis W.F."/>
            <person name="Chisholm R.L."/>
            <person name="Shaulsky G."/>
            <person name="Strassmann J.E."/>
            <person name="Queller D.C."/>
            <person name="Kuspa A."/>
            <person name="Grigoriev I.V."/>
        </authorList>
    </citation>
    <scope>NUCLEOTIDE SEQUENCE [LARGE SCALE GENOMIC DNA]</scope>
    <source>
        <strain evidence="7">QSDP1</strain>
    </source>
</reference>
<dbReference type="RefSeq" id="XP_003285219.1">
    <property type="nucleotide sequence ID" value="XM_003285171.1"/>
</dbReference>
<feature type="non-terminal residue" evidence="6">
    <location>
        <position position="319"/>
    </location>
</feature>
<dbReference type="OrthoDB" id="5348404at2759"/>
<feature type="transmembrane region" description="Helical" evidence="5">
    <location>
        <begin position="154"/>
        <end position="176"/>
    </location>
</feature>
<dbReference type="Pfam" id="PF03619">
    <property type="entry name" value="Solute_trans_a"/>
    <property type="match status" value="1"/>
</dbReference>
<feature type="transmembrane region" description="Helical" evidence="5">
    <location>
        <begin position="197"/>
        <end position="220"/>
    </location>
</feature>
<dbReference type="EMBL" id="GL870980">
    <property type="protein sequence ID" value="EGC38262.1"/>
    <property type="molecule type" value="Genomic_DNA"/>
</dbReference>